<dbReference type="Proteomes" id="UP000229497">
    <property type="component" value="Unassembled WGS sequence"/>
</dbReference>
<protein>
    <recommendedName>
        <fullName evidence="3">DNA replication and repair protein RecF</fullName>
    </recommendedName>
</protein>
<proteinExistence type="predicted"/>
<dbReference type="InterPro" id="IPR027417">
    <property type="entry name" value="P-loop_NTPase"/>
</dbReference>
<dbReference type="EMBL" id="PCVK01000056">
    <property type="protein sequence ID" value="PIQ71679.1"/>
    <property type="molecule type" value="Genomic_DNA"/>
</dbReference>
<dbReference type="Gene3D" id="1.20.1050.90">
    <property type="entry name" value="RecF/RecN/SMC, N-terminal domain"/>
    <property type="match status" value="1"/>
</dbReference>
<sequence>NIQKYGSRSEQRLGIFWLKMNEIHYMEEEIKIHPILLLDDIFSEFDHENKEKIVRLIEIYQTVMTTTEEGLVKEIQKKNKGSVVIKI</sequence>
<evidence type="ECO:0000313" key="2">
    <source>
        <dbReference type="Proteomes" id="UP000229497"/>
    </source>
</evidence>
<name>A0A2H0KKA7_9BACT</name>
<accession>A0A2H0KKA7</accession>
<evidence type="ECO:0008006" key="3">
    <source>
        <dbReference type="Google" id="ProtNLM"/>
    </source>
</evidence>
<gene>
    <name evidence="1" type="ORF">COV87_01985</name>
</gene>
<reference evidence="1 2" key="1">
    <citation type="submission" date="2017-09" db="EMBL/GenBank/DDBJ databases">
        <title>Depth-based differentiation of microbial function through sediment-hosted aquifers and enrichment of novel symbionts in the deep terrestrial subsurface.</title>
        <authorList>
            <person name="Probst A.J."/>
            <person name="Ladd B."/>
            <person name="Jarett J.K."/>
            <person name="Geller-Mcgrath D.E."/>
            <person name="Sieber C.M."/>
            <person name="Emerson J.B."/>
            <person name="Anantharaman K."/>
            <person name="Thomas B.C."/>
            <person name="Malmstrom R."/>
            <person name="Stieglmeier M."/>
            <person name="Klingl A."/>
            <person name="Woyke T."/>
            <person name="Ryan C.M."/>
            <person name="Banfield J.F."/>
        </authorList>
    </citation>
    <scope>NUCLEOTIDE SEQUENCE [LARGE SCALE GENOMIC DNA]</scope>
    <source>
        <strain evidence="1">CG11_big_fil_rev_8_21_14_0_20_37_16</strain>
    </source>
</reference>
<dbReference type="AlphaFoldDB" id="A0A2H0KKA7"/>
<dbReference type="Gene3D" id="3.40.50.300">
    <property type="entry name" value="P-loop containing nucleotide triphosphate hydrolases"/>
    <property type="match status" value="1"/>
</dbReference>
<dbReference type="InterPro" id="IPR042174">
    <property type="entry name" value="RecF_2"/>
</dbReference>
<evidence type="ECO:0000313" key="1">
    <source>
        <dbReference type="EMBL" id="PIQ71679.1"/>
    </source>
</evidence>
<comment type="caution">
    <text evidence="1">The sequence shown here is derived from an EMBL/GenBank/DDBJ whole genome shotgun (WGS) entry which is preliminary data.</text>
</comment>
<organism evidence="1 2">
    <name type="scientific">Candidatus Roizmanbacteria bacterium CG11_big_fil_rev_8_21_14_0_20_37_16</name>
    <dbReference type="NCBI Taxonomy" id="1974857"/>
    <lineage>
        <taxon>Bacteria</taxon>
        <taxon>Candidatus Roizmaniibacteriota</taxon>
    </lineage>
</organism>
<feature type="non-terminal residue" evidence="1">
    <location>
        <position position="1"/>
    </location>
</feature>